<evidence type="ECO:0000256" key="3">
    <source>
        <dbReference type="ARBA" id="ARBA00022553"/>
    </source>
</evidence>
<feature type="domain" description="PAC" evidence="11">
    <location>
        <begin position="190"/>
        <end position="250"/>
    </location>
</feature>
<dbReference type="AlphaFoldDB" id="A0A0E9M333"/>
<evidence type="ECO:0000256" key="2">
    <source>
        <dbReference type="ARBA" id="ARBA00012438"/>
    </source>
</evidence>
<dbReference type="Pfam" id="PF00072">
    <property type="entry name" value="Response_reg"/>
    <property type="match status" value="1"/>
</dbReference>
<dbReference type="Gene3D" id="1.10.287.130">
    <property type="match status" value="1"/>
</dbReference>
<dbReference type="InterPro" id="IPR003661">
    <property type="entry name" value="HisK_dim/P_dom"/>
</dbReference>
<dbReference type="InterPro" id="IPR001610">
    <property type="entry name" value="PAC"/>
</dbReference>
<dbReference type="PRINTS" id="PR00344">
    <property type="entry name" value="BCTRLSENSOR"/>
</dbReference>
<keyword evidence="5" id="KW-0418">Kinase</keyword>
<dbReference type="PROSITE" id="PS50109">
    <property type="entry name" value="HIS_KIN"/>
    <property type="match status" value="1"/>
</dbReference>
<dbReference type="SUPFAM" id="SSF52172">
    <property type="entry name" value="CheY-like"/>
    <property type="match status" value="1"/>
</dbReference>
<evidence type="ECO:0000313" key="13">
    <source>
        <dbReference type="Proteomes" id="UP000032900"/>
    </source>
</evidence>
<dbReference type="Pfam" id="PF13426">
    <property type="entry name" value="PAS_9"/>
    <property type="match status" value="1"/>
</dbReference>
<dbReference type="InterPro" id="IPR001789">
    <property type="entry name" value="Sig_transdc_resp-reg_receiver"/>
</dbReference>
<evidence type="ECO:0000256" key="7">
    <source>
        <dbReference type="PROSITE-ProRule" id="PRU00169"/>
    </source>
</evidence>
<dbReference type="PANTHER" id="PTHR45339">
    <property type="entry name" value="HYBRID SIGNAL TRANSDUCTION HISTIDINE KINASE J"/>
    <property type="match status" value="1"/>
</dbReference>
<comment type="catalytic activity">
    <reaction evidence="1">
        <text>ATP + protein L-histidine = ADP + protein N-phospho-L-histidine.</text>
        <dbReference type="EC" id="2.7.13.3"/>
    </reaction>
</comment>
<dbReference type="GO" id="GO:0006355">
    <property type="term" value="P:regulation of DNA-templated transcription"/>
    <property type="evidence" value="ECO:0007669"/>
    <property type="project" value="InterPro"/>
</dbReference>
<dbReference type="InterPro" id="IPR036097">
    <property type="entry name" value="HisK_dim/P_sf"/>
</dbReference>
<dbReference type="SMART" id="SM00388">
    <property type="entry name" value="HisKA"/>
    <property type="match status" value="1"/>
</dbReference>
<dbReference type="PROSITE" id="PS50110">
    <property type="entry name" value="RESPONSE_REGULATORY"/>
    <property type="match status" value="1"/>
</dbReference>
<evidence type="ECO:0000259" key="10">
    <source>
        <dbReference type="PROSITE" id="PS50112"/>
    </source>
</evidence>
<keyword evidence="3 7" id="KW-0597">Phosphoprotein</keyword>
<evidence type="ECO:0000259" key="11">
    <source>
        <dbReference type="PROSITE" id="PS50113"/>
    </source>
</evidence>
<dbReference type="PANTHER" id="PTHR45339:SF1">
    <property type="entry name" value="HYBRID SIGNAL TRANSDUCTION HISTIDINE KINASE J"/>
    <property type="match status" value="1"/>
</dbReference>
<dbReference type="InterPro" id="IPR036890">
    <property type="entry name" value="HATPase_C_sf"/>
</dbReference>
<dbReference type="InterPro" id="IPR005467">
    <property type="entry name" value="His_kinase_dom"/>
</dbReference>
<keyword evidence="6" id="KW-0902">Two-component regulatory system</keyword>
<dbReference type="PROSITE" id="PS50112">
    <property type="entry name" value="PAS"/>
    <property type="match status" value="2"/>
</dbReference>
<dbReference type="InterPro" id="IPR004358">
    <property type="entry name" value="Sig_transdc_His_kin-like_C"/>
</dbReference>
<dbReference type="Gene3D" id="3.30.565.10">
    <property type="entry name" value="Histidine kinase-like ATPase, C-terminal domain"/>
    <property type="match status" value="1"/>
</dbReference>
<evidence type="ECO:0000256" key="1">
    <source>
        <dbReference type="ARBA" id="ARBA00000085"/>
    </source>
</evidence>
<evidence type="ECO:0000256" key="4">
    <source>
        <dbReference type="ARBA" id="ARBA00022679"/>
    </source>
</evidence>
<proteinExistence type="predicted"/>
<keyword evidence="4" id="KW-0808">Transferase</keyword>
<evidence type="ECO:0000256" key="6">
    <source>
        <dbReference type="ARBA" id="ARBA00023012"/>
    </source>
</evidence>
<dbReference type="EC" id="2.7.13.3" evidence="2"/>
<sequence>MISTDKNGLVVKMNPIAEKLCGWTLTDARERPLTEIFHIVNADTRKLVINPVHQVLQDGNIVGLANHTVLISKNGTEYQIADSAAPIKNRNGEISGVVLVFSDVTEQYAAEKQIRDNQTRFKNLLEHLEAGIVVHAPDSSVKYSNPRACEILGLSPHQMRGKTGIDPTWKFVDEWGLPLPVEKYPVNQIKTTQQPIKNIIGGICLPDNNSIIWVTINGIPSFDHKGQLAEIIISFFDITERKQINEELLAAKLKAEESDQLKSAFLANMSHEIRTPMNGILGFADLLKQPGLKGEKQQSYIQIIQKSGVRMLNIINNIIDISKIESGLMKLDINESNVNKQIEYIYAFFKPEAQAKGLQLWVVSTLPAAEVNIRTDREKLYAILTNLIKNALKHTHEGTIEFGYELKTCNGSPELEFFVKDTGVGIPKDRQEAIFHRFVQADIADKMAYQGAGLGLAISKAYVEMLGGKIWVHSEEAKGTTFYFTLPYNAETESGSVVESCGKSVMTSENSEHLRKLTILIAEDDVVSQILLEKMVKSLAKTIIKTQNGVEAVEACRDHPDIDLVLMDIKMPLMNGYEATRRIRHFNKEVIIIAQTAYGLTGDRKKSIEAGCNDYISKPINAAHLRAMIQKYFRN</sequence>
<dbReference type="PROSITE" id="PS50113">
    <property type="entry name" value="PAC"/>
    <property type="match status" value="2"/>
</dbReference>
<feature type="domain" description="PAS" evidence="10">
    <location>
        <begin position="1"/>
        <end position="59"/>
    </location>
</feature>
<dbReference type="SUPFAM" id="SSF55874">
    <property type="entry name" value="ATPase domain of HSP90 chaperone/DNA topoisomerase II/histidine kinase"/>
    <property type="match status" value="1"/>
</dbReference>
<organism evidence="12 13">
    <name type="scientific">Geofilum rubicundum JCM 15548</name>
    <dbReference type="NCBI Taxonomy" id="1236989"/>
    <lineage>
        <taxon>Bacteria</taxon>
        <taxon>Pseudomonadati</taxon>
        <taxon>Bacteroidota</taxon>
        <taxon>Bacteroidia</taxon>
        <taxon>Marinilabiliales</taxon>
        <taxon>Marinilabiliaceae</taxon>
        <taxon>Geofilum</taxon>
    </lineage>
</organism>
<feature type="domain" description="Histidine kinase" evidence="8">
    <location>
        <begin position="268"/>
        <end position="490"/>
    </location>
</feature>
<feature type="domain" description="PAS" evidence="10">
    <location>
        <begin position="117"/>
        <end position="165"/>
    </location>
</feature>
<feature type="modified residue" description="4-aspartylphosphate" evidence="7">
    <location>
        <position position="568"/>
    </location>
</feature>
<reference evidence="12 13" key="1">
    <citation type="journal article" date="2015" name="Microbes Environ.">
        <title>Distribution and evolution of nitrogen fixation genes in the phylum bacteroidetes.</title>
        <authorList>
            <person name="Inoue J."/>
            <person name="Oshima K."/>
            <person name="Suda W."/>
            <person name="Sakamoto M."/>
            <person name="Iino T."/>
            <person name="Noda S."/>
            <person name="Hongoh Y."/>
            <person name="Hattori M."/>
            <person name="Ohkuma M."/>
        </authorList>
    </citation>
    <scope>NUCLEOTIDE SEQUENCE [LARGE SCALE GENOMIC DNA]</scope>
    <source>
        <strain evidence="12">JCM 15548</strain>
    </source>
</reference>
<feature type="domain" description="Response regulatory" evidence="9">
    <location>
        <begin position="518"/>
        <end position="633"/>
    </location>
</feature>
<dbReference type="CDD" id="cd17546">
    <property type="entry name" value="REC_hyHK_CKI1_RcsC-like"/>
    <property type="match status" value="1"/>
</dbReference>
<dbReference type="SUPFAM" id="SSF47384">
    <property type="entry name" value="Homodimeric domain of signal transducing histidine kinase"/>
    <property type="match status" value="1"/>
</dbReference>
<name>A0A0E9M333_9BACT</name>
<dbReference type="InterPro" id="IPR035965">
    <property type="entry name" value="PAS-like_dom_sf"/>
</dbReference>
<dbReference type="SUPFAM" id="SSF55785">
    <property type="entry name" value="PYP-like sensor domain (PAS domain)"/>
    <property type="match status" value="2"/>
</dbReference>
<dbReference type="SMART" id="SM00091">
    <property type="entry name" value="PAS"/>
    <property type="match status" value="1"/>
</dbReference>
<dbReference type="CDD" id="cd00082">
    <property type="entry name" value="HisKA"/>
    <property type="match status" value="1"/>
</dbReference>
<comment type="caution">
    <text evidence="12">The sequence shown here is derived from an EMBL/GenBank/DDBJ whole genome shotgun (WGS) entry which is preliminary data.</text>
</comment>
<dbReference type="InterPro" id="IPR000014">
    <property type="entry name" value="PAS"/>
</dbReference>
<accession>A0A0E9M333</accession>
<dbReference type="Pfam" id="PF00989">
    <property type="entry name" value="PAS"/>
    <property type="match status" value="1"/>
</dbReference>
<evidence type="ECO:0000256" key="5">
    <source>
        <dbReference type="ARBA" id="ARBA00022777"/>
    </source>
</evidence>
<dbReference type="Proteomes" id="UP000032900">
    <property type="component" value="Unassembled WGS sequence"/>
</dbReference>
<dbReference type="NCBIfam" id="TIGR00229">
    <property type="entry name" value="sensory_box"/>
    <property type="match status" value="2"/>
</dbReference>
<feature type="domain" description="PAC" evidence="11">
    <location>
        <begin position="64"/>
        <end position="116"/>
    </location>
</feature>
<dbReference type="CDD" id="cd16922">
    <property type="entry name" value="HATPase_EvgS-ArcB-TorS-like"/>
    <property type="match status" value="1"/>
</dbReference>
<evidence type="ECO:0000313" key="12">
    <source>
        <dbReference type="EMBL" id="GAO31878.1"/>
    </source>
</evidence>
<dbReference type="Pfam" id="PF02518">
    <property type="entry name" value="HATPase_c"/>
    <property type="match status" value="1"/>
</dbReference>
<dbReference type="InterPro" id="IPR013767">
    <property type="entry name" value="PAS_fold"/>
</dbReference>
<dbReference type="SMART" id="SM00448">
    <property type="entry name" value="REC"/>
    <property type="match status" value="1"/>
</dbReference>
<dbReference type="CDD" id="cd00130">
    <property type="entry name" value="PAS"/>
    <property type="match status" value="2"/>
</dbReference>
<dbReference type="SMART" id="SM00387">
    <property type="entry name" value="HATPase_c"/>
    <property type="match status" value="1"/>
</dbReference>
<dbReference type="Pfam" id="PF00512">
    <property type="entry name" value="HisKA"/>
    <property type="match status" value="1"/>
</dbReference>
<gene>
    <name evidence="12" type="ORF">JCM15548_14283</name>
</gene>
<dbReference type="GO" id="GO:0000155">
    <property type="term" value="F:phosphorelay sensor kinase activity"/>
    <property type="evidence" value="ECO:0007669"/>
    <property type="project" value="InterPro"/>
</dbReference>
<dbReference type="SMART" id="SM00086">
    <property type="entry name" value="PAC"/>
    <property type="match status" value="2"/>
</dbReference>
<dbReference type="InterPro" id="IPR011006">
    <property type="entry name" value="CheY-like_superfamily"/>
</dbReference>
<dbReference type="InterPro" id="IPR000700">
    <property type="entry name" value="PAS-assoc_C"/>
</dbReference>
<dbReference type="Gene3D" id="3.30.450.20">
    <property type="entry name" value="PAS domain"/>
    <property type="match status" value="2"/>
</dbReference>
<protein>
    <recommendedName>
        <fullName evidence="2">histidine kinase</fullName>
        <ecNumber evidence="2">2.7.13.3</ecNumber>
    </recommendedName>
</protein>
<dbReference type="Gene3D" id="3.40.50.2300">
    <property type="match status" value="1"/>
</dbReference>
<evidence type="ECO:0000259" key="8">
    <source>
        <dbReference type="PROSITE" id="PS50109"/>
    </source>
</evidence>
<evidence type="ECO:0000259" key="9">
    <source>
        <dbReference type="PROSITE" id="PS50110"/>
    </source>
</evidence>
<dbReference type="STRING" id="1236989.JCM15548_14283"/>
<dbReference type="EMBL" id="BAZW01000067">
    <property type="protein sequence ID" value="GAO31878.1"/>
    <property type="molecule type" value="Genomic_DNA"/>
</dbReference>
<dbReference type="FunFam" id="3.30.565.10:FF:000006">
    <property type="entry name" value="Sensor histidine kinase WalK"/>
    <property type="match status" value="1"/>
</dbReference>
<dbReference type="InterPro" id="IPR003594">
    <property type="entry name" value="HATPase_dom"/>
</dbReference>
<keyword evidence="13" id="KW-1185">Reference proteome</keyword>